<dbReference type="InterPro" id="IPR005116">
    <property type="entry name" value="Transp-assoc_OB_typ1"/>
</dbReference>
<dbReference type="EMBL" id="BJNV01000075">
    <property type="protein sequence ID" value="GEC97307.1"/>
    <property type="molecule type" value="Genomic_DNA"/>
</dbReference>
<dbReference type="GO" id="GO:0016887">
    <property type="term" value="F:ATP hydrolysis activity"/>
    <property type="evidence" value="ECO:0007669"/>
    <property type="project" value="InterPro"/>
</dbReference>
<gene>
    <name evidence="12" type="primary">modC</name>
    <name evidence="12" type="ORF">ZRA01_33800</name>
</gene>
<protein>
    <submittedName>
        <fullName evidence="12">Molybdenum import ATP-binding protein ModC</fullName>
    </submittedName>
</protein>
<dbReference type="Pfam" id="PF00005">
    <property type="entry name" value="ABC_tran"/>
    <property type="match status" value="1"/>
</dbReference>
<keyword evidence="3 9" id="KW-0500">Molybdenum</keyword>
<dbReference type="AlphaFoldDB" id="A0A4Y4D206"/>
<dbReference type="GO" id="GO:0005524">
    <property type="term" value="F:ATP binding"/>
    <property type="evidence" value="ECO:0007669"/>
    <property type="project" value="UniProtKB-KW"/>
</dbReference>
<evidence type="ECO:0000256" key="7">
    <source>
        <dbReference type="ARBA" id="ARBA00022967"/>
    </source>
</evidence>
<dbReference type="RefSeq" id="WP_141354486.1">
    <property type="nucleotide sequence ID" value="NZ_BJNV01000075.1"/>
</dbReference>
<dbReference type="Gene3D" id="3.40.50.300">
    <property type="entry name" value="P-loop containing nucleotide triphosphate hydrolases"/>
    <property type="match status" value="1"/>
</dbReference>
<dbReference type="InterPro" id="IPR011868">
    <property type="entry name" value="ModC_ABC_ATP-bd"/>
</dbReference>
<dbReference type="NCBIfam" id="TIGR02142">
    <property type="entry name" value="modC_ABC"/>
    <property type="match status" value="1"/>
</dbReference>
<evidence type="ECO:0000256" key="4">
    <source>
        <dbReference type="ARBA" id="ARBA00022519"/>
    </source>
</evidence>
<accession>A0A4Y4D206</accession>
<keyword evidence="5" id="KW-0547">Nucleotide-binding</keyword>
<dbReference type="SMART" id="SM00382">
    <property type="entry name" value="AAA"/>
    <property type="match status" value="1"/>
</dbReference>
<evidence type="ECO:0000256" key="5">
    <source>
        <dbReference type="ARBA" id="ARBA00022741"/>
    </source>
</evidence>
<keyword evidence="1" id="KW-0813">Transport</keyword>
<dbReference type="InterPro" id="IPR050334">
    <property type="entry name" value="Molybdenum_import_ModC"/>
</dbReference>
<dbReference type="PROSITE" id="PS00211">
    <property type="entry name" value="ABC_TRANSPORTER_1"/>
    <property type="match status" value="1"/>
</dbReference>
<comment type="caution">
    <text evidence="12">The sequence shown here is derived from an EMBL/GenBank/DDBJ whole genome shotgun (WGS) entry which is preliminary data.</text>
</comment>
<dbReference type="OrthoDB" id="5298774at2"/>
<dbReference type="InterPro" id="IPR003439">
    <property type="entry name" value="ABC_transporter-like_ATP-bd"/>
</dbReference>
<dbReference type="SUPFAM" id="SSF50331">
    <property type="entry name" value="MOP-like"/>
    <property type="match status" value="1"/>
</dbReference>
<proteinExistence type="predicted"/>
<dbReference type="GO" id="GO:0016020">
    <property type="term" value="C:membrane"/>
    <property type="evidence" value="ECO:0007669"/>
    <property type="project" value="InterPro"/>
</dbReference>
<organism evidence="12 13">
    <name type="scientific">Zoogloea ramigera</name>
    <dbReference type="NCBI Taxonomy" id="350"/>
    <lineage>
        <taxon>Bacteria</taxon>
        <taxon>Pseudomonadati</taxon>
        <taxon>Pseudomonadota</taxon>
        <taxon>Betaproteobacteria</taxon>
        <taxon>Rhodocyclales</taxon>
        <taxon>Zoogloeaceae</taxon>
        <taxon>Zoogloea</taxon>
    </lineage>
</organism>
<dbReference type="PANTHER" id="PTHR43514">
    <property type="entry name" value="ABC TRANSPORTER I FAMILY MEMBER 10"/>
    <property type="match status" value="1"/>
</dbReference>
<name>A0A4Y4D206_ZOORA</name>
<dbReference type="GO" id="GO:0015098">
    <property type="term" value="F:molybdate ion transmembrane transporter activity"/>
    <property type="evidence" value="ECO:0007669"/>
    <property type="project" value="InterPro"/>
</dbReference>
<feature type="domain" description="Mop" evidence="11">
    <location>
        <begin position="293"/>
        <end position="358"/>
    </location>
</feature>
<feature type="domain" description="ABC transporter" evidence="10">
    <location>
        <begin position="1"/>
        <end position="235"/>
    </location>
</feature>
<dbReference type="PROSITE" id="PS51866">
    <property type="entry name" value="MOP"/>
    <property type="match status" value="1"/>
</dbReference>
<evidence type="ECO:0000313" key="13">
    <source>
        <dbReference type="Proteomes" id="UP000318422"/>
    </source>
</evidence>
<dbReference type="Pfam" id="PF03459">
    <property type="entry name" value="TOBE"/>
    <property type="match status" value="1"/>
</dbReference>
<dbReference type="InterPro" id="IPR017871">
    <property type="entry name" value="ABC_transporter-like_CS"/>
</dbReference>
<dbReference type="InterPro" id="IPR004606">
    <property type="entry name" value="Mop_domain"/>
</dbReference>
<dbReference type="GO" id="GO:0140359">
    <property type="term" value="F:ABC-type transporter activity"/>
    <property type="evidence" value="ECO:0007669"/>
    <property type="project" value="InterPro"/>
</dbReference>
<dbReference type="PANTHER" id="PTHR43514:SF10">
    <property type="entry name" value="MOLYBDENUM IMPORT ATP-BINDING PROTEIN MODC 2"/>
    <property type="match status" value="1"/>
</dbReference>
<evidence type="ECO:0000256" key="9">
    <source>
        <dbReference type="PROSITE-ProRule" id="PRU01213"/>
    </source>
</evidence>
<keyword evidence="4" id="KW-0997">Cell inner membrane</keyword>
<dbReference type="InterPro" id="IPR027417">
    <property type="entry name" value="P-loop_NTPase"/>
</dbReference>
<dbReference type="InterPro" id="IPR008995">
    <property type="entry name" value="Mo/tungstate-bd_C_term_dom"/>
</dbReference>
<evidence type="ECO:0000256" key="8">
    <source>
        <dbReference type="ARBA" id="ARBA00023136"/>
    </source>
</evidence>
<dbReference type="InterPro" id="IPR003593">
    <property type="entry name" value="AAA+_ATPase"/>
</dbReference>
<reference evidence="12 13" key="1">
    <citation type="submission" date="2019-06" db="EMBL/GenBank/DDBJ databases">
        <title>Whole genome shotgun sequence of Zoogloea ramigera NBRC 15342.</title>
        <authorList>
            <person name="Hosoyama A."/>
            <person name="Uohara A."/>
            <person name="Ohji S."/>
            <person name="Ichikawa N."/>
        </authorList>
    </citation>
    <scope>NUCLEOTIDE SEQUENCE [LARGE SCALE GENOMIC DNA]</scope>
    <source>
        <strain evidence="12 13">NBRC 15342</strain>
    </source>
</reference>
<evidence type="ECO:0000313" key="12">
    <source>
        <dbReference type="EMBL" id="GEC97307.1"/>
    </source>
</evidence>
<keyword evidence="8" id="KW-0472">Membrane</keyword>
<dbReference type="Proteomes" id="UP000318422">
    <property type="component" value="Unassembled WGS sequence"/>
</dbReference>
<keyword evidence="7" id="KW-1278">Translocase</keyword>
<keyword evidence="6 12" id="KW-0067">ATP-binding</keyword>
<keyword evidence="13" id="KW-1185">Reference proteome</keyword>
<sequence length="358" mass="38391">MSGIRASFGIERSGFRLDVDLSLPGQGVTALFGHSGSGKTTLLRAIAGLERAPGGYFALGDEVWQDERRGLFVPTHLRPLGYVFQEASLFDHLSVEGNLEFGRRRIPEAERRFRPAEVAGLLGIGSLLGRRPASLSGGERQRVAIARALLTAPRLLLMDEPLAALDLKRKLEILPYLERLHDELAIPIIYVSHAPDEVARLADHLVLLDAGSVVASGPLTETLARADLPPAFADDAGVVVAAVVAAHEADDLTRLDFAGGSILVARRPEAIGHRLRCRIHARDVSLALDKPQASSILNVFRATVSAIAATDTPGQVLVQLYVGATPLLARITGRSRRVLDLQVGRGVWAQVKAVALLG</sequence>
<evidence type="ECO:0000259" key="11">
    <source>
        <dbReference type="PROSITE" id="PS51866"/>
    </source>
</evidence>
<keyword evidence="2" id="KW-1003">Cell membrane</keyword>
<dbReference type="Gene3D" id="2.40.50.100">
    <property type="match status" value="1"/>
</dbReference>
<evidence type="ECO:0000256" key="3">
    <source>
        <dbReference type="ARBA" id="ARBA00022505"/>
    </source>
</evidence>
<evidence type="ECO:0000256" key="2">
    <source>
        <dbReference type="ARBA" id="ARBA00022475"/>
    </source>
</evidence>
<evidence type="ECO:0000256" key="1">
    <source>
        <dbReference type="ARBA" id="ARBA00022448"/>
    </source>
</evidence>
<evidence type="ECO:0000256" key="6">
    <source>
        <dbReference type="ARBA" id="ARBA00022840"/>
    </source>
</evidence>
<dbReference type="PROSITE" id="PS50893">
    <property type="entry name" value="ABC_TRANSPORTER_2"/>
    <property type="match status" value="1"/>
</dbReference>
<dbReference type="SUPFAM" id="SSF52540">
    <property type="entry name" value="P-loop containing nucleoside triphosphate hydrolases"/>
    <property type="match status" value="1"/>
</dbReference>
<evidence type="ECO:0000259" key="10">
    <source>
        <dbReference type="PROSITE" id="PS50893"/>
    </source>
</evidence>